<evidence type="ECO:0000256" key="1">
    <source>
        <dbReference type="ARBA" id="ARBA00023157"/>
    </source>
</evidence>
<feature type="domain" description="Thioredoxin" evidence="2">
    <location>
        <begin position="1"/>
        <end position="105"/>
    </location>
</feature>
<evidence type="ECO:0000313" key="3">
    <source>
        <dbReference type="EMBL" id="MBP1326790.1"/>
    </source>
</evidence>
<evidence type="ECO:0000259" key="2">
    <source>
        <dbReference type="PROSITE" id="PS51352"/>
    </source>
</evidence>
<organism evidence="3 4">
    <name type="scientific">Leucobacter exalbidus</name>
    <dbReference type="NCBI Taxonomy" id="662960"/>
    <lineage>
        <taxon>Bacteria</taxon>
        <taxon>Bacillati</taxon>
        <taxon>Actinomycetota</taxon>
        <taxon>Actinomycetes</taxon>
        <taxon>Micrococcales</taxon>
        <taxon>Microbacteriaceae</taxon>
        <taxon>Leucobacter</taxon>
    </lineage>
</organism>
<dbReference type="PANTHER" id="PTHR46115">
    <property type="entry name" value="THIOREDOXIN-LIKE PROTEIN 1"/>
    <property type="match status" value="1"/>
</dbReference>
<dbReference type="PRINTS" id="PR00421">
    <property type="entry name" value="THIOREDOXIN"/>
</dbReference>
<keyword evidence="1" id="KW-1015">Disulfide bond</keyword>
<proteinExistence type="predicted"/>
<name>A0A940T1E1_9MICO</name>
<sequence>MSTRDLTLKDFGSTVTGSGITVVDFWAGWCAPCIGFAPVFEAAAQRHPDIVFGKVDTEAEQQLAASARISSIPTLMVFRDGVLVFSQPGALRDPQLEQLIENARALDMDDVRRQIAEREASTLAG</sequence>
<dbReference type="PROSITE" id="PS51352">
    <property type="entry name" value="THIOREDOXIN_2"/>
    <property type="match status" value="1"/>
</dbReference>
<dbReference type="RefSeq" id="WP_209705642.1">
    <property type="nucleotide sequence ID" value="NZ_JAFIDA010000001.1"/>
</dbReference>
<dbReference type="InterPro" id="IPR013766">
    <property type="entry name" value="Thioredoxin_domain"/>
</dbReference>
<comment type="caution">
    <text evidence="3">The sequence shown here is derived from an EMBL/GenBank/DDBJ whole genome shotgun (WGS) entry which is preliminary data.</text>
</comment>
<accession>A0A940T1E1</accession>
<dbReference type="SUPFAM" id="SSF52833">
    <property type="entry name" value="Thioredoxin-like"/>
    <property type="match status" value="1"/>
</dbReference>
<dbReference type="AlphaFoldDB" id="A0A940T1E1"/>
<dbReference type="Proteomes" id="UP000675163">
    <property type="component" value="Unassembled WGS sequence"/>
</dbReference>
<dbReference type="Pfam" id="PF00085">
    <property type="entry name" value="Thioredoxin"/>
    <property type="match status" value="1"/>
</dbReference>
<keyword evidence="4" id="KW-1185">Reference proteome</keyword>
<reference evidence="3" key="1">
    <citation type="submission" date="2021-02" db="EMBL/GenBank/DDBJ databases">
        <title>Sequencing the genomes of 1000 actinobacteria strains.</title>
        <authorList>
            <person name="Klenk H.-P."/>
        </authorList>
    </citation>
    <scope>NUCLEOTIDE SEQUENCE</scope>
    <source>
        <strain evidence="3">DSM 22850</strain>
    </source>
</reference>
<dbReference type="Gene3D" id="3.40.30.10">
    <property type="entry name" value="Glutaredoxin"/>
    <property type="match status" value="1"/>
</dbReference>
<dbReference type="CDD" id="cd02947">
    <property type="entry name" value="TRX_family"/>
    <property type="match status" value="1"/>
</dbReference>
<dbReference type="InterPro" id="IPR036249">
    <property type="entry name" value="Thioredoxin-like_sf"/>
</dbReference>
<dbReference type="EMBL" id="JAFIDA010000001">
    <property type="protein sequence ID" value="MBP1326790.1"/>
    <property type="molecule type" value="Genomic_DNA"/>
</dbReference>
<gene>
    <name evidence="3" type="ORF">JOF28_002022</name>
</gene>
<protein>
    <submittedName>
        <fullName evidence="3">Thioredoxin 1</fullName>
    </submittedName>
</protein>
<evidence type="ECO:0000313" key="4">
    <source>
        <dbReference type="Proteomes" id="UP000675163"/>
    </source>
</evidence>